<keyword evidence="5 9" id="KW-0812">Transmembrane</keyword>
<comment type="function">
    <text evidence="9">Catalyzes the phospholipid dependent N-acylation of the N-terminal cysteine of apolipoprotein, the last step in lipoprotein maturation.</text>
</comment>
<dbReference type="NCBIfam" id="TIGR00546">
    <property type="entry name" value="lnt"/>
    <property type="match status" value="1"/>
</dbReference>
<evidence type="ECO:0000256" key="9">
    <source>
        <dbReference type="HAMAP-Rule" id="MF_01148"/>
    </source>
</evidence>
<keyword evidence="7 9" id="KW-0472">Membrane</keyword>
<dbReference type="Gene3D" id="3.60.110.10">
    <property type="entry name" value="Carbon-nitrogen hydrolase"/>
    <property type="match status" value="1"/>
</dbReference>
<feature type="transmembrane region" description="Helical" evidence="9">
    <location>
        <begin position="515"/>
        <end position="533"/>
    </location>
</feature>
<evidence type="ECO:0000313" key="12">
    <source>
        <dbReference type="Proteomes" id="UP000069241"/>
    </source>
</evidence>
<keyword evidence="3 9" id="KW-1003">Cell membrane</keyword>
<dbReference type="PANTHER" id="PTHR38686:SF1">
    <property type="entry name" value="APOLIPOPROTEIN N-ACYLTRANSFERASE"/>
    <property type="match status" value="1"/>
</dbReference>
<feature type="transmembrane region" description="Helical" evidence="9">
    <location>
        <begin position="39"/>
        <end position="56"/>
    </location>
</feature>
<evidence type="ECO:0000256" key="1">
    <source>
        <dbReference type="ARBA" id="ARBA00004651"/>
    </source>
</evidence>
<keyword evidence="8 9" id="KW-0012">Acyltransferase</keyword>
<feature type="domain" description="CN hydrolase" evidence="10">
    <location>
        <begin position="253"/>
        <end position="507"/>
    </location>
</feature>
<evidence type="ECO:0000256" key="2">
    <source>
        <dbReference type="ARBA" id="ARBA00010065"/>
    </source>
</evidence>
<feature type="transmembrane region" description="Helical" evidence="9">
    <location>
        <begin position="68"/>
        <end position="85"/>
    </location>
</feature>
<comment type="pathway">
    <text evidence="9">Protein modification; lipoprotein biosynthesis (N-acyl transfer).</text>
</comment>
<feature type="transmembrane region" description="Helical" evidence="9">
    <location>
        <begin position="130"/>
        <end position="154"/>
    </location>
</feature>
<keyword evidence="12" id="KW-1185">Reference proteome</keyword>
<dbReference type="CDD" id="cd07571">
    <property type="entry name" value="ALP_N-acyl_transferase"/>
    <property type="match status" value="1"/>
</dbReference>
<organism evidence="11 12">
    <name type="scientific">Desulfovibrio fairfieldensis</name>
    <dbReference type="NCBI Taxonomy" id="44742"/>
    <lineage>
        <taxon>Bacteria</taxon>
        <taxon>Pseudomonadati</taxon>
        <taxon>Thermodesulfobacteriota</taxon>
        <taxon>Desulfovibrionia</taxon>
        <taxon>Desulfovibrionales</taxon>
        <taxon>Desulfovibrionaceae</taxon>
        <taxon>Desulfovibrio</taxon>
    </lineage>
</organism>
<dbReference type="SUPFAM" id="SSF56317">
    <property type="entry name" value="Carbon-nitrogen hydrolase"/>
    <property type="match status" value="1"/>
</dbReference>
<dbReference type="InterPro" id="IPR003010">
    <property type="entry name" value="C-N_Hydrolase"/>
</dbReference>
<dbReference type="GO" id="GO:0016410">
    <property type="term" value="F:N-acyltransferase activity"/>
    <property type="evidence" value="ECO:0007669"/>
    <property type="project" value="UniProtKB-UniRule"/>
</dbReference>
<evidence type="ECO:0000256" key="8">
    <source>
        <dbReference type="ARBA" id="ARBA00023315"/>
    </source>
</evidence>
<sequence>MNTARAGGQPPFRSLRPDLLLGLAGALALWLGFPNDFLSLPPLVLLWPVALALLGLRAPGRMAALRRGWLVSLAGGTAALYWLALPVHNVGGLPWPLAVPCALFIAACLASAGGLFSLAAQILRARPPMLLALALALLWYLLEAVYALALGFPWLPLAGALAVWPVLVQAADVVGAYGLGGLWLLAALLCLLSLPLIPQAAAPRAFCPRRPATSLATGLALAVLLLAYGAWRLDAHPFRAEPSGPESMAVLFVEGNVDQNRKWLPAFQRQTVDLYLALTRAGLAARPAADRDAKPLIIWPETALPFFFETKPALAALVRDMALEARGPLLFGAPGVERRPGRAEPAIFNRAFLLGPDGATIGHYDKEHLVPFGEYLPSWLNWGFLEALLQGVGVYETGTAVAPLRYENLALGMLICYEGIFPWLAQARVADGANILVDISNDGWFEDTPASRQHLYLTVLRALEQNRWILRGTNTGISVVVDPRGRLTARGGQFRAESLWARAGLSTAPSLYHRLAPWLLPVAALLCLVLLVLGPRGARTSD</sequence>
<feature type="transmembrane region" description="Helical" evidence="9">
    <location>
        <begin position="15"/>
        <end position="33"/>
    </location>
</feature>
<evidence type="ECO:0000256" key="5">
    <source>
        <dbReference type="ARBA" id="ARBA00022692"/>
    </source>
</evidence>
<dbReference type="InterPro" id="IPR036526">
    <property type="entry name" value="C-N_Hydrolase_sf"/>
</dbReference>
<dbReference type="UniPathway" id="UPA00666"/>
<feature type="transmembrane region" description="Helical" evidence="9">
    <location>
        <begin position="97"/>
        <end position="118"/>
    </location>
</feature>
<dbReference type="InterPro" id="IPR045378">
    <property type="entry name" value="LNT_N"/>
</dbReference>
<evidence type="ECO:0000256" key="3">
    <source>
        <dbReference type="ARBA" id="ARBA00022475"/>
    </source>
</evidence>
<accession>A0A0X8JHS7</accession>
<dbReference type="STRING" id="44742.AXF13_02315"/>
<protein>
    <recommendedName>
        <fullName evidence="9">Apolipoprotein N-acyltransferase</fullName>
        <shortName evidence="9">ALP N-acyltransferase</shortName>
        <ecNumber evidence="9">2.3.1.269</ecNumber>
    </recommendedName>
</protein>
<dbReference type="Pfam" id="PF20154">
    <property type="entry name" value="LNT_N"/>
    <property type="match status" value="1"/>
</dbReference>
<evidence type="ECO:0000256" key="4">
    <source>
        <dbReference type="ARBA" id="ARBA00022679"/>
    </source>
</evidence>
<dbReference type="EMBL" id="CP014229">
    <property type="protein sequence ID" value="AMD89040.1"/>
    <property type="molecule type" value="Genomic_DNA"/>
</dbReference>
<comment type="catalytic activity">
    <reaction evidence="9">
        <text>N-terminal S-1,2-diacyl-sn-glyceryl-L-cysteinyl-[lipoprotein] + a glycerophospholipid = N-acyl-S-1,2-diacyl-sn-glyceryl-L-cysteinyl-[lipoprotein] + a 2-acyl-sn-glycero-3-phospholipid + H(+)</text>
        <dbReference type="Rhea" id="RHEA:48228"/>
        <dbReference type="Rhea" id="RHEA-COMP:14681"/>
        <dbReference type="Rhea" id="RHEA-COMP:14684"/>
        <dbReference type="ChEBI" id="CHEBI:15378"/>
        <dbReference type="ChEBI" id="CHEBI:136912"/>
        <dbReference type="ChEBI" id="CHEBI:140656"/>
        <dbReference type="ChEBI" id="CHEBI:140657"/>
        <dbReference type="ChEBI" id="CHEBI:140660"/>
        <dbReference type="EC" id="2.3.1.269"/>
    </reaction>
</comment>
<keyword evidence="6 9" id="KW-1133">Transmembrane helix</keyword>
<dbReference type="GO" id="GO:0042158">
    <property type="term" value="P:lipoprotein biosynthetic process"/>
    <property type="evidence" value="ECO:0007669"/>
    <property type="project" value="UniProtKB-UniRule"/>
</dbReference>
<proteinExistence type="inferred from homology"/>
<dbReference type="EC" id="2.3.1.269" evidence="9"/>
<feature type="transmembrane region" description="Helical" evidence="9">
    <location>
        <begin position="215"/>
        <end position="233"/>
    </location>
</feature>
<dbReference type="RefSeq" id="WP_062251500.1">
    <property type="nucleotide sequence ID" value="NZ_CP014229.1"/>
</dbReference>
<dbReference type="PANTHER" id="PTHR38686">
    <property type="entry name" value="APOLIPOPROTEIN N-ACYLTRANSFERASE"/>
    <property type="match status" value="1"/>
</dbReference>
<reference evidence="12" key="1">
    <citation type="submission" date="2016-02" db="EMBL/GenBank/DDBJ databases">
        <authorList>
            <person name="Holder M.E."/>
            <person name="Ajami N.J."/>
            <person name="Petrosino J.F."/>
        </authorList>
    </citation>
    <scope>NUCLEOTIDE SEQUENCE [LARGE SCALE GENOMIC DNA]</scope>
    <source>
        <strain evidence="12">CCUG 45958</strain>
    </source>
</reference>
<evidence type="ECO:0000259" key="10">
    <source>
        <dbReference type="PROSITE" id="PS50263"/>
    </source>
</evidence>
<evidence type="ECO:0000313" key="11">
    <source>
        <dbReference type="EMBL" id="AMD89040.1"/>
    </source>
</evidence>
<dbReference type="KEGG" id="dfi:AXF13_02315"/>
<evidence type="ECO:0000256" key="6">
    <source>
        <dbReference type="ARBA" id="ARBA00022989"/>
    </source>
</evidence>
<name>A0A0X8JHS7_9BACT</name>
<dbReference type="AlphaFoldDB" id="A0A0X8JHS7"/>
<dbReference type="Pfam" id="PF00795">
    <property type="entry name" value="CN_hydrolase"/>
    <property type="match status" value="1"/>
</dbReference>
<gene>
    <name evidence="9" type="primary">lnt</name>
    <name evidence="11" type="ORF">AXF13_02315</name>
</gene>
<feature type="transmembrane region" description="Helical" evidence="9">
    <location>
        <begin position="174"/>
        <end position="194"/>
    </location>
</feature>
<evidence type="ECO:0000256" key="7">
    <source>
        <dbReference type="ARBA" id="ARBA00023136"/>
    </source>
</evidence>
<dbReference type="GO" id="GO:0005886">
    <property type="term" value="C:plasma membrane"/>
    <property type="evidence" value="ECO:0007669"/>
    <property type="project" value="UniProtKB-SubCell"/>
</dbReference>
<keyword evidence="4 9" id="KW-0808">Transferase</keyword>
<dbReference type="InterPro" id="IPR004563">
    <property type="entry name" value="Apolipo_AcylTrfase"/>
</dbReference>
<dbReference type="Proteomes" id="UP000069241">
    <property type="component" value="Chromosome"/>
</dbReference>
<dbReference type="HAMAP" id="MF_01148">
    <property type="entry name" value="Lnt"/>
    <property type="match status" value="1"/>
</dbReference>
<comment type="subcellular location">
    <subcellularLocation>
        <location evidence="1 9">Cell membrane</location>
        <topology evidence="1 9">Multi-pass membrane protein</topology>
    </subcellularLocation>
</comment>
<dbReference type="PROSITE" id="PS50263">
    <property type="entry name" value="CN_HYDROLASE"/>
    <property type="match status" value="1"/>
</dbReference>
<comment type="similarity">
    <text evidence="2 9">Belongs to the CN hydrolase family. Apolipoprotein N-acyltransferase subfamily.</text>
</comment>